<protein>
    <submittedName>
        <fullName evidence="3">Transposase IS4 family protein</fullName>
    </submittedName>
</protein>
<dbReference type="PANTHER" id="PTHR30298:SF0">
    <property type="entry name" value="PROTEIN YBFL-RELATED"/>
    <property type="match status" value="1"/>
</dbReference>
<name>A7NPW4_ROSCS</name>
<dbReference type="GO" id="GO:0004803">
    <property type="term" value="F:transposase activity"/>
    <property type="evidence" value="ECO:0007669"/>
    <property type="project" value="InterPro"/>
</dbReference>
<evidence type="ECO:0000313" key="4">
    <source>
        <dbReference type="Proteomes" id="UP000000263"/>
    </source>
</evidence>
<dbReference type="Proteomes" id="UP000000263">
    <property type="component" value="Chromosome"/>
</dbReference>
<dbReference type="RefSeq" id="WP_012122033.1">
    <property type="nucleotide sequence ID" value="NC_009767.1"/>
</dbReference>
<evidence type="ECO:0000256" key="1">
    <source>
        <dbReference type="SAM" id="MobiDB-lite"/>
    </source>
</evidence>
<dbReference type="OrthoDB" id="145986at2"/>
<sequence length="360" mass="39956">MWFRGPPGRGAVRWRPLGAHSPHFPAYNTVRDLLACVDADDLDRRLRPWMERLLGMPVGGIRADGKVLGGSKRAGAPALHGVELVTHTTGMALAQREAVGGDAAAALLALLTEAPLDGRMVSMDAGFLNAAVTQTIVQEHGNYLGGVKGDQAECRRSSMTGSPRRCFSPPDTPPAPLPVALDQIAPPRRKRQPIGFRRELQPRRAPDAQTIEQSRGRLEIRELWVVDAGDVGPSLMTAYGWRQVTQIGGLRRWCRRRHADLWTVEEVTVVSSRQRTPAQFLASIRNHWTIENQVHRPRDGSMQEDRLHGRAIGVILAVCRNVVINLIRRHLPGRYIPTARNAITTDLGIALRWMHLPLRN</sequence>
<proteinExistence type="predicted"/>
<dbReference type="STRING" id="383372.Rcas_3561"/>
<dbReference type="KEGG" id="rca:Rcas_3561"/>
<evidence type="ECO:0000259" key="2">
    <source>
        <dbReference type="Pfam" id="PF01609"/>
    </source>
</evidence>
<dbReference type="HOGENOM" id="CLU_046404_1_0_0"/>
<dbReference type="EMBL" id="CP000804">
    <property type="protein sequence ID" value="ABU59610.1"/>
    <property type="molecule type" value="Genomic_DNA"/>
</dbReference>
<keyword evidence="4" id="KW-1185">Reference proteome</keyword>
<feature type="region of interest" description="Disordered" evidence="1">
    <location>
        <begin position="155"/>
        <end position="212"/>
    </location>
</feature>
<dbReference type="InterPro" id="IPR002559">
    <property type="entry name" value="Transposase_11"/>
</dbReference>
<reference evidence="3 4" key="1">
    <citation type="submission" date="2007-08" db="EMBL/GenBank/DDBJ databases">
        <title>Complete sequence of Roseiflexus castenholzii DSM 13941.</title>
        <authorList>
            <consortium name="US DOE Joint Genome Institute"/>
            <person name="Copeland A."/>
            <person name="Lucas S."/>
            <person name="Lapidus A."/>
            <person name="Barry K."/>
            <person name="Glavina del Rio T."/>
            <person name="Dalin E."/>
            <person name="Tice H."/>
            <person name="Pitluck S."/>
            <person name="Thompson L.S."/>
            <person name="Brettin T."/>
            <person name="Bruce D."/>
            <person name="Detter J.C."/>
            <person name="Han C."/>
            <person name="Tapia R."/>
            <person name="Schmutz J."/>
            <person name="Larimer F."/>
            <person name="Land M."/>
            <person name="Hauser L."/>
            <person name="Kyrpides N."/>
            <person name="Mikhailova N."/>
            <person name="Bryant D.A."/>
            <person name="Hanada S."/>
            <person name="Tsukatani Y."/>
            <person name="Richardson P."/>
        </authorList>
    </citation>
    <scope>NUCLEOTIDE SEQUENCE [LARGE SCALE GENOMIC DNA]</scope>
    <source>
        <strain evidence="4">DSM 13941 / HLO8</strain>
    </source>
</reference>
<feature type="domain" description="Transposase IS4-like" evidence="2">
    <location>
        <begin position="104"/>
        <end position="310"/>
    </location>
</feature>
<accession>A7NPW4</accession>
<dbReference type="PANTHER" id="PTHR30298">
    <property type="entry name" value="H REPEAT-ASSOCIATED PREDICTED TRANSPOSASE"/>
    <property type="match status" value="1"/>
</dbReference>
<dbReference type="InterPro" id="IPR051698">
    <property type="entry name" value="Transposase_11-like"/>
</dbReference>
<evidence type="ECO:0000313" key="3">
    <source>
        <dbReference type="EMBL" id="ABU59610.1"/>
    </source>
</evidence>
<organism evidence="3 4">
    <name type="scientific">Roseiflexus castenholzii (strain DSM 13941 / HLO8)</name>
    <dbReference type="NCBI Taxonomy" id="383372"/>
    <lineage>
        <taxon>Bacteria</taxon>
        <taxon>Bacillati</taxon>
        <taxon>Chloroflexota</taxon>
        <taxon>Chloroflexia</taxon>
        <taxon>Chloroflexales</taxon>
        <taxon>Roseiflexineae</taxon>
        <taxon>Roseiflexaceae</taxon>
        <taxon>Roseiflexus</taxon>
    </lineage>
</organism>
<dbReference type="GO" id="GO:0006313">
    <property type="term" value="P:DNA transposition"/>
    <property type="evidence" value="ECO:0007669"/>
    <property type="project" value="InterPro"/>
</dbReference>
<dbReference type="GO" id="GO:0003677">
    <property type="term" value="F:DNA binding"/>
    <property type="evidence" value="ECO:0007669"/>
    <property type="project" value="InterPro"/>
</dbReference>
<dbReference type="AlphaFoldDB" id="A7NPW4"/>
<gene>
    <name evidence="3" type="ordered locus">Rcas_3561</name>
</gene>
<feature type="compositionally biased region" description="Basic and acidic residues" evidence="1">
    <location>
        <begin position="196"/>
        <end position="206"/>
    </location>
</feature>
<dbReference type="eggNOG" id="COG5433">
    <property type="taxonomic scope" value="Bacteria"/>
</dbReference>
<dbReference type="Pfam" id="PF01609">
    <property type="entry name" value="DDE_Tnp_1"/>
    <property type="match status" value="1"/>
</dbReference>